<feature type="domain" description="FAD dependent oxidoreductase" evidence="1">
    <location>
        <begin position="13"/>
        <end position="269"/>
    </location>
</feature>
<dbReference type="InterPro" id="IPR052745">
    <property type="entry name" value="G3P_Oxidase/Oxidoreductase"/>
</dbReference>
<dbReference type="Gene3D" id="3.50.50.60">
    <property type="entry name" value="FAD/NAD(P)-binding domain"/>
    <property type="match status" value="1"/>
</dbReference>
<dbReference type="InterPro" id="IPR007419">
    <property type="entry name" value="BFD-like_2Fe2S-bd_dom"/>
</dbReference>
<dbReference type="Proteomes" id="UP000007969">
    <property type="component" value="Chromosome"/>
</dbReference>
<evidence type="ECO:0000313" key="4">
    <source>
        <dbReference type="Proteomes" id="UP000007969"/>
    </source>
</evidence>
<dbReference type="AlphaFoldDB" id="B9DXT7"/>
<feature type="domain" description="BFD-like [2Fe-2S]-binding" evidence="2">
    <location>
        <begin position="390"/>
        <end position="444"/>
    </location>
</feature>
<organism evidence="3 4">
    <name type="scientific">Clostridium kluyveri (strain NBRC 12016)</name>
    <dbReference type="NCBI Taxonomy" id="583346"/>
    <lineage>
        <taxon>Bacteria</taxon>
        <taxon>Bacillati</taxon>
        <taxon>Bacillota</taxon>
        <taxon>Clostridia</taxon>
        <taxon>Eubacteriales</taxon>
        <taxon>Clostridiaceae</taxon>
        <taxon>Clostridium</taxon>
    </lineage>
</organism>
<reference evidence="4" key="1">
    <citation type="submission" date="2005-09" db="EMBL/GenBank/DDBJ databases">
        <title>Complete genome sequence of Clostridium kluyveri and comparative genomics of Clostridia species.</title>
        <authorList>
            <person name="Inui M."/>
            <person name="Nonaka H."/>
            <person name="Shinoda Y."/>
            <person name="Ikenaga Y."/>
            <person name="Abe M."/>
            <person name="Naito K."/>
            <person name="Vertes A.A."/>
            <person name="Yukawa H."/>
        </authorList>
    </citation>
    <scope>NUCLEOTIDE SEQUENCE [LARGE SCALE GENOMIC DNA]</scope>
    <source>
        <strain evidence="4">NBRC 12016</strain>
    </source>
</reference>
<protein>
    <recommendedName>
        <fullName evidence="5">FAD/NAD(P)-binding oxidoreductase</fullName>
    </recommendedName>
</protein>
<dbReference type="HOGENOM" id="CLU_024775_3_1_9"/>
<dbReference type="Pfam" id="PF01266">
    <property type="entry name" value="DAO"/>
    <property type="match status" value="1"/>
</dbReference>
<dbReference type="InterPro" id="IPR041854">
    <property type="entry name" value="BFD-like_2Fe2S-bd_dom_sf"/>
</dbReference>
<evidence type="ECO:0000259" key="2">
    <source>
        <dbReference type="Pfam" id="PF04324"/>
    </source>
</evidence>
<dbReference type="SUPFAM" id="SSF51905">
    <property type="entry name" value="FAD/NAD(P)-binding domain"/>
    <property type="match status" value="1"/>
</dbReference>
<evidence type="ECO:0000313" key="3">
    <source>
        <dbReference type="EMBL" id="BAH05062.1"/>
    </source>
</evidence>
<dbReference type="PANTHER" id="PTHR42720">
    <property type="entry name" value="GLYCEROL-3-PHOSPHATE DEHYDROGENASE"/>
    <property type="match status" value="1"/>
</dbReference>
<evidence type="ECO:0008006" key="5">
    <source>
        <dbReference type="Google" id="ProtNLM"/>
    </source>
</evidence>
<dbReference type="EMBL" id="AP009049">
    <property type="protein sequence ID" value="BAH05062.1"/>
    <property type="molecule type" value="Genomic_DNA"/>
</dbReference>
<name>B9DXT7_CLOK1</name>
<dbReference type="Gene3D" id="3.30.9.10">
    <property type="entry name" value="D-Amino Acid Oxidase, subunit A, domain 2"/>
    <property type="match status" value="1"/>
</dbReference>
<accession>B9DXT7</accession>
<dbReference type="Gene3D" id="1.10.10.1100">
    <property type="entry name" value="BFD-like [2Fe-2S]-binding domain"/>
    <property type="match status" value="1"/>
</dbReference>
<dbReference type="PROSITE" id="PS51257">
    <property type="entry name" value="PROKAR_LIPOPROTEIN"/>
    <property type="match status" value="1"/>
</dbReference>
<gene>
    <name evidence="3" type="ordered locus">CKR_0011</name>
</gene>
<dbReference type="PANTHER" id="PTHR42720:SF1">
    <property type="entry name" value="GLYCEROL 3-PHOSPHATE OXIDASE"/>
    <property type="match status" value="1"/>
</dbReference>
<sequence length="473" mass="54425">MFLLKGRFNMDYDVLILGGGIVGCAVSYELSKYNLNIALIEKDYDIADDVALIDSSIVYDGLECEDTLLSKLELMGNKIMPELASKFNIFFKKKGYLLLADSRKSEEKLVKMYDTALNRGIENIYLLNNSKDIYNLEPSLNKNIRKAIYSKNTAVISPYDLAISYGEIAFDNGVNFKLGEEVLDIKNISKGFRVITNKNKFTCNMVVNTTPRESYRIDKENKFNKKKKYLKYFLLEENSSKAYKNIISVMGENDEKIYTIPTKENGMLIVLKNNRKISNEEGLRKIKYFIKNVSEKNIIPFYESTFYDDFLIIDDSLIDKGYIKIFGKHYGQVTMTPAITTIVCETIVSNLNCVLKKDFIDKRREIYKFRDLLNIDRQNIINLNKKYGKIICYCKKITEGEIIDSIRRPLGARTIEGIRRRTNATFGNCKGSQCLSKVASILAREINKDMTDILKDSKDSNIILGRIKEFDEM</sequence>
<dbReference type="Pfam" id="PF04324">
    <property type="entry name" value="Fer2_BFD"/>
    <property type="match status" value="1"/>
</dbReference>
<dbReference type="CDD" id="cd19946">
    <property type="entry name" value="GlpA-like_Fer2_BFD-like"/>
    <property type="match status" value="1"/>
</dbReference>
<proteinExistence type="predicted"/>
<dbReference type="KEGG" id="ckr:CKR_0011"/>
<dbReference type="InterPro" id="IPR006076">
    <property type="entry name" value="FAD-dep_OxRdtase"/>
</dbReference>
<evidence type="ECO:0000259" key="1">
    <source>
        <dbReference type="Pfam" id="PF01266"/>
    </source>
</evidence>
<dbReference type="InterPro" id="IPR036188">
    <property type="entry name" value="FAD/NAD-bd_sf"/>
</dbReference>